<proteinExistence type="inferred from homology"/>
<feature type="active site" description="Proton donor" evidence="2">
    <location>
        <position position="42"/>
    </location>
</feature>
<dbReference type="EC" id="3.1.4.58" evidence="2"/>
<feature type="domain" description="Phosphoesterase HXTX" evidence="3">
    <location>
        <begin position="16"/>
        <end position="95"/>
    </location>
</feature>
<dbReference type="InterPro" id="IPR014051">
    <property type="entry name" value="Phosphoesterase_HXTX"/>
</dbReference>
<organism evidence="4 5">
    <name type="scientific">Thiomicrorhabdus immobilis</name>
    <dbReference type="NCBI Taxonomy" id="2791037"/>
    <lineage>
        <taxon>Bacteria</taxon>
        <taxon>Pseudomonadati</taxon>
        <taxon>Pseudomonadota</taxon>
        <taxon>Gammaproteobacteria</taxon>
        <taxon>Thiotrichales</taxon>
        <taxon>Piscirickettsiaceae</taxon>
        <taxon>Thiomicrorhabdus</taxon>
    </lineage>
</organism>
<dbReference type="HAMAP" id="MF_01940">
    <property type="entry name" value="RNA_CPDase"/>
    <property type="match status" value="1"/>
</dbReference>
<comment type="catalytic activity">
    <reaction evidence="2">
        <text>a 3'-end 2',3'-cyclophospho-ribonucleotide-RNA + H2O = a 3'-end 2'-phospho-ribonucleotide-RNA + H(+)</text>
        <dbReference type="Rhea" id="RHEA:11828"/>
        <dbReference type="Rhea" id="RHEA-COMP:10464"/>
        <dbReference type="Rhea" id="RHEA-COMP:17353"/>
        <dbReference type="ChEBI" id="CHEBI:15377"/>
        <dbReference type="ChEBI" id="CHEBI:15378"/>
        <dbReference type="ChEBI" id="CHEBI:83064"/>
        <dbReference type="ChEBI" id="CHEBI:173113"/>
        <dbReference type="EC" id="3.1.4.58"/>
    </reaction>
</comment>
<evidence type="ECO:0000256" key="2">
    <source>
        <dbReference type="HAMAP-Rule" id="MF_01940"/>
    </source>
</evidence>
<evidence type="ECO:0000313" key="4">
    <source>
        <dbReference type="EMBL" id="BCN93278.1"/>
    </source>
</evidence>
<comment type="function">
    <text evidence="2">Hydrolyzes RNA 2',3'-cyclic phosphodiester to an RNA 2'-phosphomonoester.</text>
</comment>
<dbReference type="Proteomes" id="UP001054820">
    <property type="component" value="Chromosome"/>
</dbReference>
<comment type="similarity">
    <text evidence="2">Belongs to the 2H phosphoesterase superfamily. ThpR family.</text>
</comment>
<name>A0ABN6CW44_9GAMM</name>
<dbReference type="InterPro" id="IPR009097">
    <property type="entry name" value="Cyclic_Pdiesterase"/>
</dbReference>
<evidence type="ECO:0000313" key="5">
    <source>
        <dbReference type="Proteomes" id="UP001054820"/>
    </source>
</evidence>
<dbReference type="Pfam" id="PF02834">
    <property type="entry name" value="LigT_PEase"/>
    <property type="match status" value="1"/>
</dbReference>
<dbReference type="NCBIfam" id="TIGR02258">
    <property type="entry name" value="2_5_ligase"/>
    <property type="match status" value="1"/>
</dbReference>
<keyword evidence="5" id="KW-1185">Reference proteome</keyword>
<evidence type="ECO:0000256" key="1">
    <source>
        <dbReference type="ARBA" id="ARBA00022801"/>
    </source>
</evidence>
<sequence>MRAFIALPIDSITTDILNKKVALLKRQAWSHQIKWFEPSNYHLTIRFLGGKLENDKVNEILHLIDKCFIAEPISSFSIQITAIELFPSPLSAHTIVASAQSNDLLIHIEKLLERKLETIGLVKPQLTFRPHISLGRIDRQTNLNNLTIPNEVAHFENCWLNVNSICLYQSELTENAPIYTPLKTIHLRPLKK</sequence>
<evidence type="ECO:0000259" key="3">
    <source>
        <dbReference type="Pfam" id="PF02834"/>
    </source>
</evidence>
<feature type="short sequence motif" description="HXTX 1" evidence="2">
    <location>
        <begin position="42"/>
        <end position="45"/>
    </location>
</feature>
<dbReference type="EMBL" id="AP024202">
    <property type="protein sequence ID" value="BCN93278.1"/>
    <property type="molecule type" value="Genomic_DNA"/>
</dbReference>
<gene>
    <name evidence="4" type="ORF">THMIRHAM_10630</name>
</gene>
<accession>A0ABN6CW44</accession>
<dbReference type="Gene3D" id="3.90.1140.10">
    <property type="entry name" value="Cyclic phosphodiesterase"/>
    <property type="match status" value="1"/>
</dbReference>
<feature type="active site" description="Proton acceptor" evidence="2">
    <location>
        <position position="131"/>
    </location>
</feature>
<reference evidence="4" key="1">
    <citation type="journal article" date="2022" name="Arch. Microbiol.">
        <title>Thiomicrorhabdus immobilis sp. nov., a mesophilic sulfur-oxidizing bacterium isolated from sediment of a brackish lake in northern Japan.</title>
        <authorList>
            <person name="Kojima H."/>
            <person name="Mochizuki J."/>
            <person name="Kanda M."/>
            <person name="Watanabe T."/>
            <person name="Fukui M."/>
        </authorList>
    </citation>
    <scope>NUCLEOTIDE SEQUENCE</scope>
    <source>
        <strain evidence="4">Am19</strain>
    </source>
</reference>
<dbReference type="RefSeq" id="WP_237264325.1">
    <property type="nucleotide sequence ID" value="NZ_AP024202.1"/>
</dbReference>
<protein>
    <recommendedName>
        <fullName evidence="2">RNA 2',3'-cyclic phosphodiesterase</fullName>
        <shortName evidence="2">RNA 2',3'-CPDase</shortName>
        <ecNumber evidence="2">3.1.4.58</ecNumber>
    </recommendedName>
</protein>
<comment type="caution">
    <text evidence="2">Lacks conserved residue(s) required for the propagation of feature annotation.</text>
</comment>
<dbReference type="PANTHER" id="PTHR35561">
    <property type="entry name" value="RNA 2',3'-CYCLIC PHOSPHODIESTERASE"/>
    <property type="match status" value="1"/>
</dbReference>
<keyword evidence="1 2" id="KW-0378">Hydrolase</keyword>
<dbReference type="PANTHER" id="PTHR35561:SF1">
    <property type="entry name" value="RNA 2',3'-CYCLIC PHOSPHODIESTERASE"/>
    <property type="match status" value="1"/>
</dbReference>
<dbReference type="InterPro" id="IPR004175">
    <property type="entry name" value="RNA_CPDase"/>
</dbReference>
<dbReference type="SUPFAM" id="SSF55144">
    <property type="entry name" value="LigT-like"/>
    <property type="match status" value="1"/>
</dbReference>